<accession>W4VL86</accession>
<keyword evidence="9" id="KW-1185">Reference proteome</keyword>
<dbReference type="Pfam" id="PF03711">
    <property type="entry name" value="OKR_DC_1_C"/>
    <property type="match status" value="1"/>
</dbReference>
<comment type="similarity">
    <text evidence="2">Belongs to the Orn/Lys/Arg decarboxylase class-I family.</text>
</comment>
<dbReference type="InterPro" id="IPR052357">
    <property type="entry name" value="Orn_Lys_Arg_decarboxylase-I"/>
</dbReference>
<feature type="domain" description="Orn/Lys/Arg decarboxylases family 1 pyridoxal-P attachment site" evidence="6">
    <location>
        <begin position="9"/>
        <end position="305"/>
    </location>
</feature>
<dbReference type="RefSeq" id="WP_035724709.1">
    <property type="nucleotide sequence ID" value="NZ_BAVS01000020.1"/>
</dbReference>
<dbReference type="InterPro" id="IPR000310">
    <property type="entry name" value="Orn/Lys/Arg_deCO2ase_major_dom"/>
</dbReference>
<organism evidence="8 9">
    <name type="scientific">Gracilibacillus boraciitolerans JCM 21714</name>
    <dbReference type="NCBI Taxonomy" id="1298598"/>
    <lineage>
        <taxon>Bacteria</taxon>
        <taxon>Bacillati</taxon>
        <taxon>Bacillota</taxon>
        <taxon>Bacilli</taxon>
        <taxon>Bacillales</taxon>
        <taxon>Bacillaceae</taxon>
        <taxon>Gracilibacillus</taxon>
    </lineage>
</organism>
<keyword evidence="5" id="KW-0456">Lyase</keyword>
<dbReference type="SUPFAM" id="SSF55904">
    <property type="entry name" value="Ornithine decarboxylase C-terminal domain"/>
    <property type="match status" value="1"/>
</dbReference>
<evidence type="ECO:0000313" key="8">
    <source>
        <dbReference type="EMBL" id="GAE94155.1"/>
    </source>
</evidence>
<protein>
    <submittedName>
        <fullName evidence="8">Arginine decarboxylase</fullName>
    </submittedName>
</protein>
<dbReference type="InterPro" id="IPR008286">
    <property type="entry name" value="Prn/Lys/Arg_de-COase_C"/>
</dbReference>
<dbReference type="Pfam" id="PF01276">
    <property type="entry name" value="OKR_DC_1"/>
    <property type="match status" value="1"/>
</dbReference>
<evidence type="ECO:0000256" key="2">
    <source>
        <dbReference type="ARBA" id="ARBA00010671"/>
    </source>
</evidence>
<dbReference type="AlphaFoldDB" id="W4VL86"/>
<sequence>MQERQKQIPIYQKVSSFAQNQNTSFHVPGHKNGKISLEPVPNYFQEISKIDVTEIEGLDDLHAPQGIIKKAQKLASEWFGSLDTFFLVNGSTTGNLAMILAACRPDDQVLVQRNSHKSIMHGMELAGVKPVFLPPAYNFSKQRYTNASMETLIIAVKNYPDAKAIIVTYPDYFGDTFELEELIEIAHSNNMLVMVDEAHGCHFSLPFINAPSAVSLGADIVVQSAHKMTPALTMAAYLHIQSKTIDSNRIKYYLQMLQSSSPSYPILASLDLARYYLATYSREKFNTLLAYIEEVTRIFMESDYWSVEDKKPMDDPLKICIKVKEGIDIQQIKKMLEREQLYPELVTERHILFVFGLEAVIDSAILQKKLRRIQRKLNFSSNHATIENNSMFYNDKIIPLALSYASMNKLAMEWCNWTDASGRIAAENIIPYPPGIPIITRGGEKIRTSAIEEIQQLMQHNINFQPINRTTGLNVYMEDGNKIKGE</sequence>
<dbReference type="Gene3D" id="3.40.640.10">
    <property type="entry name" value="Type I PLP-dependent aspartate aminotransferase-like (Major domain)"/>
    <property type="match status" value="1"/>
</dbReference>
<dbReference type="PANTHER" id="PTHR43277">
    <property type="entry name" value="ARGININE DECARBOXYLASE"/>
    <property type="match status" value="1"/>
</dbReference>
<dbReference type="InterPro" id="IPR036633">
    <property type="entry name" value="Prn/Lys/Arg_de-COase_C_sf"/>
</dbReference>
<evidence type="ECO:0000256" key="3">
    <source>
        <dbReference type="ARBA" id="ARBA00022793"/>
    </source>
</evidence>
<reference evidence="8 9" key="1">
    <citation type="journal article" date="2014" name="Genome Announc.">
        <title>Draft Genome Sequence of the Boron-Tolerant and Moderately Halotolerant Bacterium Gracilibacillus boraciitolerans JCM 21714T.</title>
        <authorList>
            <person name="Ahmed I."/>
            <person name="Oshima K."/>
            <person name="Suda W."/>
            <person name="Kitamura K."/>
            <person name="Iida T."/>
            <person name="Ohmori Y."/>
            <person name="Fujiwara T."/>
            <person name="Hattori M."/>
            <person name="Ohkuma M."/>
        </authorList>
    </citation>
    <scope>NUCLEOTIDE SEQUENCE [LARGE SCALE GENOMIC DNA]</scope>
    <source>
        <strain evidence="8 9">JCM 21714</strain>
    </source>
</reference>
<dbReference type="SUPFAM" id="SSF53383">
    <property type="entry name" value="PLP-dependent transferases"/>
    <property type="match status" value="1"/>
</dbReference>
<evidence type="ECO:0000256" key="1">
    <source>
        <dbReference type="ARBA" id="ARBA00001933"/>
    </source>
</evidence>
<dbReference type="PANTHER" id="PTHR43277:SF3">
    <property type="entry name" value="DECARBOXYLASE, PUTATIVE-RELATED"/>
    <property type="match status" value="1"/>
</dbReference>
<keyword evidence="3" id="KW-0210">Decarboxylase</keyword>
<evidence type="ECO:0000256" key="5">
    <source>
        <dbReference type="ARBA" id="ARBA00023239"/>
    </source>
</evidence>
<dbReference type="EMBL" id="BAVS01000020">
    <property type="protein sequence ID" value="GAE94155.1"/>
    <property type="molecule type" value="Genomic_DNA"/>
</dbReference>
<dbReference type="InterPro" id="IPR015421">
    <property type="entry name" value="PyrdxlP-dep_Trfase_major"/>
</dbReference>
<dbReference type="STRING" id="1298598.JCM21714_3290"/>
<dbReference type="Proteomes" id="UP000019102">
    <property type="component" value="Unassembled WGS sequence"/>
</dbReference>
<comment type="cofactor">
    <cofactor evidence="1">
        <name>pyridoxal 5'-phosphate</name>
        <dbReference type="ChEBI" id="CHEBI:597326"/>
    </cofactor>
</comment>
<evidence type="ECO:0000259" key="7">
    <source>
        <dbReference type="Pfam" id="PF03711"/>
    </source>
</evidence>
<dbReference type="OrthoDB" id="9815233at2"/>
<dbReference type="eggNOG" id="COG1982">
    <property type="taxonomic scope" value="Bacteria"/>
</dbReference>
<evidence type="ECO:0000259" key="6">
    <source>
        <dbReference type="Pfam" id="PF01276"/>
    </source>
</evidence>
<dbReference type="InterPro" id="IPR015424">
    <property type="entry name" value="PyrdxlP-dep_Trfase"/>
</dbReference>
<evidence type="ECO:0000313" key="9">
    <source>
        <dbReference type="Proteomes" id="UP000019102"/>
    </source>
</evidence>
<dbReference type="Gene3D" id="3.90.105.10">
    <property type="entry name" value="Molybdopterin biosynthesis moea protein, domain 2"/>
    <property type="match status" value="1"/>
</dbReference>
<name>W4VL86_9BACI</name>
<proteinExistence type="inferred from homology"/>
<dbReference type="GO" id="GO:0016831">
    <property type="term" value="F:carboxy-lyase activity"/>
    <property type="evidence" value="ECO:0007669"/>
    <property type="project" value="UniProtKB-KW"/>
</dbReference>
<evidence type="ECO:0000256" key="4">
    <source>
        <dbReference type="ARBA" id="ARBA00022898"/>
    </source>
</evidence>
<comment type="caution">
    <text evidence="8">The sequence shown here is derived from an EMBL/GenBank/DDBJ whole genome shotgun (WGS) entry which is preliminary data.</text>
</comment>
<gene>
    <name evidence="8" type="ORF">JCM21714_3290</name>
</gene>
<feature type="domain" description="Orn/Lys/Arg decarboxylase C-terminal" evidence="7">
    <location>
        <begin position="402"/>
        <end position="449"/>
    </location>
</feature>
<keyword evidence="4" id="KW-0663">Pyridoxal phosphate</keyword>